<feature type="compositionally biased region" description="Basic and acidic residues" evidence="1">
    <location>
        <begin position="89"/>
        <end position="102"/>
    </location>
</feature>
<evidence type="ECO:0000313" key="3">
    <source>
        <dbReference type="Proteomes" id="UP001470230"/>
    </source>
</evidence>
<gene>
    <name evidence="2" type="ORF">M9Y10_042698</name>
</gene>
<reference evidence="2 3" key="1">
    <citation type="submission" date="2024-04" db="EMBL/GenBank/DDBJ databases">
        <title>Tritrichomonas musculus Genome.</title>
        <authorList>
            <person name="Alves-Ferreira E."/>
            <person name="Grigg M."/>
            <person name="Lorenzi H."/>
            <person name="Galac M."/>
        </authorList>
    </citation>
    <scope>NUCLEOTIDE SEQUENCE [LARGE SCALE GENOMIC DNA]</scope>
    <source>
        <strain evidence="2 3">EAF2021</strain>
    </source>
</reference>
<feature type="compositionally biased region" description="Polar residues" evidence="1">
    <location>
        <begin position="103"/>
        <end position="113"/>
    </location>
</feature>
<accession>A0ABR2JXK5</accession>
<sequence length="179" mass="20179">MSQQEITEQHPKNNNLKLYKSEVKKIVAKALGTQLPTDADEPSNTFENHKEIKTVSYQSVEVKQSFKSESVTIQNGEVVNQVNVSAENASKKEKFENHESIEHQSGGNENNGNLDLYKLRVKRIVARALGIETPKEDSESSSDFENKNQIKSKSNDLKLKNENEPSEDNQTIMKVESSD</sequence>
<protein>
    <submittedName>
        <fullName evidence="2">Uncharacterized protein</fullName>
    </submittedName>
</protein>
<feature type="compositionally biased region" description="Basic and acidic residues" evidence="1">
    <location>
        <begin position="133"/>
        <end position="163"/>
    </location>
</feature>
<dbReference type="Proteomes" id="UP001470230">
    <property type="component" value="Unassembled WGS sequence"/>
</dbReference>
<proteinExistence type="predicted"/>
<organism evidence="2 3">
    <name type="scientific">Tritrichomonas musculus</name>
    <dbReference type="NCBI Taxonomy" id="1915356"/>
    <lineage>
        <taxon>Eukaryota</taxon>
        <taxon>Metamonada</taxon>
        <taxon>Parabasalia</taxon>
        <taxon>Tritrichomonadida</taxon>
        <taxon>Tritrichomonadidae</taxon>
        <taxon>Tritrichomonas</taxon>
    </lineage>
</organism>
<feature type="region of interest" description="Disordered" evidence="1">
    <location>
        <begin position="88"/>
        <end position="113"/>
    </location>
</feature>
<feature type="region of interest" description="Disordered" evidence="1">
    <location>
        <begin position="130"/>
        <end position="179"/>
    </location>
</feature>
<evidence type="ECO:0000256" key="1">
    <source>
        <dbReference type="SAM" id="MobiDB-lite"/>
    </source>
</evidence>
<comment type="caution">
    <text evidence="2">The sequence shown here is derived from an EMBL/GenBank/DDBJ whole genome shotgun (WGS) entry which is preliminary data.</text>
</comment>
<evidence type="ECO:0000313" key="2">
    <source>
        <dbReference type="EMBL" id="KAK8883604.1"/>
    </source>
</evidence>
<keyword evidence="3" id="KW-1185">Reference proteome</keyword>
<dbReference type="EMBL" id="JAPFFF010000008">
    <property type="protein sequence ID" value="KAK8883604.1"/>
    <property type="molecule type" value="Genomic_DNA"/>
</dbReference>
<name>A0ABR2JXK5_9EUKA</name>